<dbReference type="AlphaFoldDB" id="A0A239N2G2"/>
<feature type="domain" description="Solute-binding protein family 5" evidence="5">
    <location>
        <begin position="86"/>
        <end position="432"/>
    </location>
</feature>
<reference evidence="7" key="1">
    <citation type="submission" date="2017-06" db="EMBL/GenBank/DDBJ databases">
        <authorList>
            <person name="Varghese N."/>
            <person name="Submissions S."/>
        </authorList>
    </citation>
    <scope>NUCLEOTIDE SEQUENCE [LARGE SCALE GENOMIC DNA]</scope>
    <source>
        <strain evidence="7">JCM 23211</strain>
    </source>
</reference>
<name>A0A239N2G2_9NOCA</name>
<dbReference type="RefSeq" id="WP_089252231.1">
    <property type="nucleotide sequence ID" value="NZ_FZOW01000027.1"/>
</dbReference>
<comment type="similarity">
    <text evidence="1">Belongs to the bacterial solute-binding protein 5 family.</text>
</comment>
<dbReference type="Gene3D" id="3.10.105.10">
    <property type="entry name" value="Dipeptide-binding Protein, Domain 3"/>
    <property type="match status" value="1"/>
</dbReference>
<dbReference type="PANTHER" id="PTHR30290:SF9">
    <property type="entry name" value="OLIGOPEPTIDE-BINDING PROTEIN APPA"/>
    <property type="match status" value="1"/>
</dbReference>
<dbReference type="Gene3D" id="3.40.190.10">
    <property type="entry name" value="Periplasmic binding protein-like II"/>
    <property type="match status" value="1"/>
</dbReference>
<proteinExistence type="inferred from homology"/>
<evidence type="ECO:0000256" key="4">
    <source>
        <dbReference type="SAM" id="SignalP"/>
    </source>
</evidence>
<dbReference type="SUPFAM" id="SSF53850">
    <property type="entry name" value="Periplasmic binding protein-like II"/>
    <property type="match status" value="1"/>
</dbReference>
<evidence type="ECO:0000313" key="6">
    <source>
        <dbReference type="EMBL" id="SNT48624.1"/>
    </source>
</evidence>
<dbReference type="Proteomes" id="UP000198327">
    <property type="component" value="Unassembled WGS sequence"/>
</dbReference>
<accession>A0A239N2G2</accession>
<organism evidence="6 7">
    <name type="scientific">Rhodococcoides kyotonense</name>
    <dbReference type="NCBI Taxonomy" id="398843"/>
    <lineage>
        <taxon>Bacteria</taxon>
        <taxon>Bacillati</taxon>
        <taxon>Actinomycetota</taxon>
        <taxon>Actinomycetes</taxon>
        <taxon>Mycobacteriales</taxon>
        <taxon>Nocardiaceae</taxon>
        <taxon>Rhodococcoides</taxon>
    </lineage>
</organism>
<dbReference type="GO" id="GO:0015833">
    <property type="term" value="P:peptide transport"/>
    <property type="evidence" value="ECO:0007669"/>
    <property type="project" value="TreeGrafter"/>
</dbReference>
<dbReference type="OrthoDB" id="9046151at2"/>
<dbReference type="PANTHER" id="PTHR30290">
    <property type="entry name" value="PERIPLASMIC BINDING COMPONENT OF ABC TRANSPORTER"/>
    <property type="match status" value="1"/>
</dbReference>
<dbReference type="EMBL" id="FZOW01000027">
    <property type="protein sequence ID" value="SNT48624.1"/>
    <property type="molecule type" value="Genomic_DNA"/>
</dbReference>
<evidence type="ECO:0000256" key="3">
    <source>
        <dbReference type="ARBA" id="ARBA00022729"/>
    </source>
</evidence>
<evidence type="ECO:0000313" key="7">
    <source>
        <dbReference type="Proteomes" id="UP000198327"/>
    </source>
</evidence>
<dbReference type="InterPro" id="IPR000914">
    <property type="entry name" value="SBP_5_dom"/>
</dbReference>
<dbReference type="InterPro" id="IPR039424">
    <property type="entry name" value="SBP_5"/>
</dbReference>
<gene>
    <name evidence="6" type="ORF">SAMN05421642_12719</name>
</gene>
<keyword evidence="2" id="KW-0813">Transport</keyword>
<keyword evidence="7" id="KW-1185">Reference proteome</keyword>
<evidence type="ECO:0000259" key="5">
    <source>
        <dbReference type="Pfam" id="PF00496"/>
    </source>
</evidence>
<feature type="chain" id="PRO_5038621935" evidence="4">
    <location>
        <begin position="23"/>
        <end position="526"/>
    </location>
</feature>
<feature type="signal peptide" evidence="4">
    <location>
        <begin position="1"/>
        <end position="22"/>
    </location>
</feature>
<dbReference type="GO" id="GO:1904680">
    <property type="term" value="F:peptide transmembrane transporter activity"/>
    <property type="evidence" value="ECO:0007669"/>
    <property type="project" value="TreeGrafter"/>
</dbReference>
<sequence length="526" mass="56353">MRSTSRVVVTALATAATMVLIGACSGGTNTISSSPPADNVLELPLNGDIGQPPDPDVFYGGAGLMITTNVYEGLVEYQSGVDEPVIVPRLATEWQVSPDFTTFSFTLRPGVTFHDGTPLTSDAVRKSIERRAAVGRGPAYMVEGITSVRTPSDLAVEIVLDGPNSAFLDFLASPYGLKIMSPALMQANAGDDFGQTFLRTNDAGSGPYRMVTAEVGERYALEEYDGYWGDKPTFSGVNLSVYSDVSAMQLAFNNGDLAALVGSVPSAAQGDYAERDDVASYRLPTYQTGFIHTNMNRPFFADRETRMAFKKLLEPQVYIDQFMSEKAEIATGLYGKGILPDADDSITREYDPAPMQAIIDGLPADQKSIVLGHNSASVDDAQIANLIAAKLISMGLQATVQAYPSSQINSFADDPSTGPDVLFTSQTWPDAGNPYMWGHVFWDLDGGLNTLQCGDNAAAALLKNAVATNDSDEYARAARAYEDTGCTTTVSYVQDFVVAQTWLGGVAEAHAIAEPYTLDLEKLTVK</sequence>
<keyword evidence="3 4" id="KW-0732">Signal</keyword>
<evidence type="ECO:0000256" key="2">
    <source>
        <dbReference type="ARBA" id="ARBA00022448"/>
    </source>
</evidence>
<dbReference type="Pfam" id="PF00496">
    <property type="entry name" value="SBP_bac_5"/>
    <property type="match status" value="1"/>
</dbReference>
<dbReference type="PROSITE" id="PS51257">
    <property type="entry name" value="PROKAR_LIPOPROTEIN"/>
    <property type="match status" value="1"/>
</dbReference>
<protein>
    <submittedName>
        <fullName evidence="6">Peptide/nickel transport system substrate-binding protein</fullName>
    </submittedName>
</protein>
<evidence type="ECO:0000256" key="1">
    <source>
        <dbReference type="ARBA" id="ARBA00005695"/>
    </source>
</evidence>